<keyword evidence="7" id="KW-1185">Reference proteome</keyword>
<dbReference type="SMART" id="SM00320">
    <property type="entry name" value="WD40"/>
    <property type="match status" value="13"/>
</dbReference>
<name>A0A5N5QVJ0_9AGAM</name>
<feature type="repeat" description="WD" evidence="3">
    <location>
        <begin position="1315"/>
        <end position="1356"/>
    </location>
</feature>
<dbReference type="EMBL" id="SSOP01000007">
    <property type="protein sequence ID" value="KAB5595629.1"/>
    <property type="molecule type" value="Genomic_DNA"/>
</dbReference>
<dbReference type="PANTHER" id="PTHR19848">
    <property type="entry name" value="WD40 REPEAT PROTEIN"/>
    <property type="match status" value="1"/>
</dbReference>
<dbReference type="PANTHER" id="PTHR19848:SF8">
    <property type="entry name" value="F-BOX AND WD REPEAT DOMAIN CONTAINING 7"/>
    <property type="match status" value="1"/>
</dbReference>
<evidence type="ECO:0000256" key="2">
    <source>
        <dbReference type="ARBA" id="ARBA00022737"/>
    </source>
</evidence>
<evidence type="ECO:0000259" key="5">
    <source>
        <dbReference type="Pfam" id="PF24883"/>
    </source>
</evidence>
<evidence type="ECO:0000313" key="7">
    <source>
        <dbReference type="Proteomes" id="UP000383932"/>
    </source>
</evidence>
<protein>
    <submittedName>
        <fullName evidence="6">Vegetative incompatibility protein HET-E-1</fullName>
    </submittedName>
</protein>
<dbReference type="Gene3D" id="3.40.50.300">
    <property type="entry name" value="P-loop containing nucleotide triphosphate hydrolases"/>
    <property type="match status" value="1"/>
</dbReference>
<dbReference type="InterPro" id="IPR036322">
    <property type="entry name" value="WD40_repeat_dom_sf"/>
</dbReference>
<dbReference type="PROSITE" id="PS00678">
    <property type="entry name" value="WD_REPEATS_1"/>
    <property type="match status" value="2"/>
</dbReference>
<dbReference type="Pfam" id="PF24883">
    <property type="entry name" value="NPHP3_N"/>
    <property type="match status" value="1"/>
</dbReference>
<dbReference type="PROSITE" id="PS50294">
    <property type="entry name" value="WD_REPEATS_REGION"/>
    <property type="match status" value="12"/>
</dbReference>
<sequence>MASQSTSKKPKHKGIRNIVRGWFKKSPDSPALSQPSSGTGSSVALPDTSPLPSSSITPDPTVAPTSLPATSIQCNTPLSPTSAPSANTESSGTNTPPGPRPITRKLNAVWSGLETALRVLEKSSDVFPPLKSAVGRLIACLDIIQDAAANRGDYESITAEFKTMAENLNQYVGELGSEAKCGSVAHISQCIEAQVAHINEIQNRGMRRRLLESKEDKEDVIECYRQIDSLFRQLQSDVSFRTFRNTNEHLVMTLLQRLSAVSDARYNSSYSTTIKRRECTPHTREKVQRDLRAWVNNQRSPKVYWMSGMAGTGKTTIAYSLCKWLEENKQLGASFFCSRASVSCRGLRGIIPTVAYQLARYCPAFRSELCSVLKDEPDAGTLNVVTQFEKLIQGPLSKVKDAIPEGVIIVIDALDECEDKYGVRLILELLLKIVANLPIKFFVTSRPEPTIREKMMSSNSYSLSVMHLHDIEESIVQEDIKKYLVEALSRMSSPPSQADINELAKRAGKLFIYAATVVRYIYPDRIHVDSSARLQMMLAINPKQPDLNDSNGKYTELDKLYTMVLDAAFDPELMQDESKNMQLVLWTVVSAQEPMTIATLGSLLKLSEKQVSSALEPLLSVLHVSDGGRLVSTLHASFPDYMLDKSRSGKFHCDKSQHNQFLARCCFDIMKAQLRFNICDLASSCVFDKDVPDLDKRVNDVVSPTLFYACRYWSKHLQQAGASKEISIMLSEFLSQRLLFWMEVMSLRKCIGSGVPMLHQAQIWLSMNTLDDGIQKQASDARIFVTGFAANACSHSTPHIYISALPFCPKSSSVYANYWGRTRGLMNMGGTALKRREAAALAIWKGDLRIYSVSFSPDSARVAIASGNDIWVRDAHTGKDIAGPFKGHTGWVKSVAFSPNGARIVSGSSDLTIQVWDSHTGAPVAGPFKGHTGWVNSVAFSPDGAHIVSGSEDGTIRVWDSHTGAPFAGPFKGHTGSVKSVAFSPDGTRIVSGSDDRTIRVWESHTGASVAGPFQGHTDWVNSVAFSPDGIRIVSGSDDCTIRVWDSHTGASVAAPFQGHTDLVKSVAFSPDGTRIVSGSSDCTIRVWESHTSASVAGPFQNHTDRIDSVAFSPDGARIVSSSSDCTIRVRDSHTGALVAGPLEGHTGGVKSVSFSPDGARIVSGANDHTIRVWDLHTSTSVAGPFKGHTDGVNSIAFSPDGARIVSGSYDCTIRVWESHTGASVAGPFKGHTGWINSVAFSSDGTRIVSGSEDSTIRVWESHTGALVAGLLLGHTNSVKSVSFSPDGARIVSGANDHTIRVWDLHTSTSVAGPFKGHTGGVNSVAFSPDGTRIVSGSSDRTIRVWDPHTGAPVAGPFQGHTGRVNSVAFSPNGARIVSGSDDCTVRVWDPAVSAAPKLPKPSEGHLHVNTSFTTPHNEIYPTPSHDLHHSTICTSDPAQSSHTLSVLAGFWILKDDGWVSCNNDQLLFWVMPDLHSCFPAPYNLLTISQQDSLQIEDWNLALGDTWSKCYVPD</sequence>
<feature type="repeat" description="WD" evidence="3">
    <location>
        <begin position="885"/>
        <end position="926"/>
    </location>
</feature>
<keyword evidence="2" id="KW-0677">Repeat</keyword>
<dbReference type="SUPFAM" id="SSF52540">
    <property type="entry name" value="P-loop containing nucleoside triphosphate hydrolases"/>
    <property type="match status" value="1"/>
</dbReference>
<dbReference type="InterPro" id="IPR001680">
    <property type="entry name" value="WD40_rpt"/>
</dbReference>
<feature type="domain" description="Nephrocystin 3-like N-terminal" evidence="5">
    <location>
        <begin position="290"/>
        <end position="446"/>
    </location>
</feature>
<accession>A0A5N5QVJ0</accession>
<dbReference type="InterPro" id="IPR019775">
    <property type="entry name" value="WD40_repeat_CS"/>
</dbReference>
<dbReference type="PROSITE" id="PS50082">
    <property type="entry name" value="WD_REPEATS_2"/>
    <property type="match status" value="12"/>
</dbReference>
<feature type="compositionally biased region" description="Polar residues" evidence="4">
    <location>
        <begin position="31"/>
        <end position="42"/>
    </location>
</feature>
<evidence type="ECO:0000313" key="6">
    <source>
        <dbReference type="EMBL" id="KAB5595629.1"/>
    </source>
</evidence>
<feature type="repeat" description="WD" evidence="3">
    <location>
        <begin position="928"/>
        <end position="960"/>
    </location>
</feature>
<dbReference type="InterPro" id="IPR015943">
    <property type="entry name" value="WD40/YVTN_repeat-like_dom_sf"/>
</dbReference>
<dbReference type="Proteomes" id="UP000383932">
    <property type="component" value="Unassembled WGS sequence"/>
</dbReference>
<feature type="region of interest" description="Disordered" evidence="4">
    <location>
        <begin position="1"/>
        <end position="104"/>
    </location>
</feature>
<dbReference type="PRINTS" id="PR00320">
    <property type="entry name" value="GPROTEINBRPT"/>
</dbReference>
<feature type="repeat" description="WD" evidence="3">
    <location>
        <begin position="1229"/>
        <end position="1270"/>
    </location>
</feature>
<evidence type="ECO:0000256" key="4">
    <source>
        <dbReference type="SAM" id="MobiDB-lite"/>
    </source>
</evidence>
<dbReference type="InterPro" id="IPR020472">
    <property type="entry name" value="WD40_PAC1"/>
</dbReference>
<dbReference type="Gene3D" id="2.130.10.10">
    <property type="entry name" value="YVTN repeat-like/Quinoprotein amine dehydrogenase"/>
    <property type="match status" value="6"/>
</dbReference>
<feature type="repeat" description="WD" evidence="3">
    <location>
        <begin position="1272"/>
        <end position="1313"/>
    </location>
</feature>
<proteinExistence type="predicted"/>
<dbReference type="OrthoDB" id="538223at2759"/>
<feature type="repeat" description="WD" evidence="3">
    <location>
        <begin position="1014"/>
        <end position="1055"/>
    </location>
</feature>
<evidence type="ECO:0000256" key="1">
    <source>
        <dbReference type="ARBA" id="ARBA00022574"/>
    </source>
</evidence>
<dbReference type="SUPFAM" id="SSF50978">
    <property type="entry name" value="WD40 repeat-like"/>
    <property type="match status" value="2"/>
</dbReference>
<dbReference type="Pfam" id="PF00400">
    <property type="entry name" value="WD40"/>
    <property type="match status" value="12"/>
</dbReference>
<comment type="caution">
    <text evidence="6">The sequence shown here is derived from an EMBL/GenBank/DDBJ whole genome shotgun (WGS) entry which is preliminary data.</text>
</comment>
<feature type="repeat" description="WD" evidence="3">
    <location>
        <begin position="1057"/>
        <end position="1098"/>
    </location>
</feature>
<evidence type="ECO:0000256" key="3">
    <source>
        <dbReference type="PROSITE-ProRule" id="PRU00221"/>
    </source>
</evidence>
<feature type="repeat" description="WD" evidence="3">
    <location>
        <begin position="1143"/>
        <end position="1184"/>
    </location>
</feature>
<feature type="repeat" description="WD" evidence="3">
    <location>
        <begin position="1186"/>
        <end position="1227"/>
    </location>
</feature>
<dbReference type="InterPro" id="IPR056884">
    <property type="entry name" value="NPHP3-like_N"/>
</dbReference>
<gene>
    <name evidence="6" type="ORF">CTheo_867</name>
</gene>
<feature type="repeat" description="WD" evidence="3">
    <location>
        <begin position="971"/>
        <end position="1012"/>
    </location>
</feature>
<feature type="repeat" description="WD" evidence="3">
    <location>
        <begin position="1100"/>
        <end position="1141"/>
    </location>
</feature>
<dbReference type="CDD" id="cd00200">
    <property type="entry name" value="WD40"/>
    <property type="match status" value="2"/>
</dbReference>
<keyword evidence="1 3" id="KW-0853">WD repeat</keyword>
<organism evidence="6 7">
    <name type="scientific">Ceratobasidium theobromae</name>
    <dbReference type="NCBI Taxonomy" id="1582974"/>
    <lineage>
        <taxon>Eukaryota</taxon>
        <taxon>Fungi</taxon>
        <taxon>Dikarya</taxon>
        <taxon>Basidiomycota</taxon>
        <taxon>Agaricomycotina</taxon>
        <taxon>Agaricomycetes</taxon>
        <taxon>Cantharellales</taxon>
        <taxon>Ceratobasidiaceae</taxon>
        <taxon>Ceratobasidium</taxon>
    </lineage>
</organism>
<feature type="compositionally biased region" description="Polar residues" evidence="4">
    <location>
        <begin position="50"/>
        <end position="95"/>
    </location>
</feature>
<feature type="repeat" description="WD" evidence="3">
    <location>
        <begin position="1358"/>
        <end position="1390"/>
    </location>
</feature>
<dbReference type="InterPro" id="IPR027417">
    <property type="entry name" value="P-loop_NTPase"/>
</dbReference>
<reference evidence="6 7" key="1">
    <citation type="journal article" date="2019" name="Fungal Biol. Biotechnol.">
        <title>Draft genome sequence of fastidious pathogen Ceratobasidium theobromae, which causes vascular-streak dieback in Theobroma cacao.</title>
        <authorList>
            <person name="Ali S.S."/>
            <person name="Asman A."/>
            <person name="Shao J."/>
            <person name="Firmansyah A.P."/>
            <person name="Susilo A.W."/>
            <person name="Rosmana A."/>
            <person name="McMahon P."/>
            <person name="Junaid M."/>
            <person name="Guest D."/>
            <person name="Kheng T.Y."/>
            <person name="Meinhardt L.W."/>
            <person name="Bailey B.A."/>
        </authorList>
    </citation>
    <scope>NUCLEOTIDE SEQUENCE [LARGE SCALE GENOMIC DNA]</scope>
    <source>
        <strain evidence="6 7">CT2</strain>
    </source>
</reference>